<keyword evidence="10" id="KW-1185">Reference proteome</keyword>
<name>A0A286UU17_9AGAM</name>
<dbReference type="PROSITE" id="PS51088">
    <property type="entry name" value="TEA_2"/>
    <property type="match status" value="1"/>
</dbReference>
<evidence type="ECO:0000313" key="10">
    <source>
        <dbReference type="Proteomes" id="UP000217199"/>
    </source>
</evidence>
<dbReference type="Pfam" id="PF01285">
    <property type="entry name" value="TEA"/>
    <property type="match status" value="1"/>
</dbReference>
<dbReference type="InterPro" id="IPR000818">
    <property type="entry name" value="TEA/ATTS_dom"/>
</dbReference>
<dbReference type="EMBL" id="NBII01000001">
    <property type="protein sequence ID" value="PAV23093.1"/>
    <property type="molecule type" value="Genomic_DNA"/>
</dbReference>
<feature type="DNA-binding region" description="TEA" evidence="6">
    <location>
        <begin position="228"/>
        <end position="302"/>
    </location>
</feature>
<feature type="compositionally biased region" description="Polar residues" evidence="7">
    <location>
        <begin position="185"/>
        <end position="203"/>
    </location>
</feature>
<protein>
    <recommendedName>
        <fullName evidence="8">TEA domain-containing protein</fullName>
    </recommendedName>
</protein>
<evidence type="ECO:0000256" key="3">
    <source>
        <dbReference type="ARBA" id="ARBA00023015"/>
    </source>
</evidence>
<dbReference type="Proteomes" id="UP000217199">
    <property type="component" value="Unassembled WGS sequence"/>
</dbReference>
<dbReference type="InParanoid" id="A0A286UU17"/>
<evidence type="ECO:0000259" key="8">
    <source>
        <dbReference type="PROSITE" id="PS51088"/>
    </source>
</evidence>
<feature type="region of interest" description="Disordered" evidence="7">
    <location>
        <begin position="143"/>
        <end position="207"/>
    </location>
</feature>
<dbReference type="InterPro" id="IPR050937">
    <property type="entry name" value="TEC1_TEAD_TF"/>
</dbReference>
<evidence type="ECO:0000256" key="6">
    <source>
        <dbReference type="PROSITE-ProRule" id="PRU00505"/>
    </source>
</evidence>
<keyword evidence="3" id="KW-0805">Transcription regulation</keyword>
<evidence type="ECO:0000256" key="4">
    <source>
        <dbReference type="ARBA" id="ARBA00023163"/>
    </source>
</evidence>
<feature type="compositionally biased region" description="Basic residues" evidence="7">
    <location>
        <begin position="168"/>
        <end position="177"/>
    </location>
</feature>
<dbReference type="SMART" id="SM00426">
    <property type="entry name" value="TEA"/>
    <property type="match status" value="1"/>
</dbReference>
<feature type="compositionally biased region" description="Polar residues" evidence="7">
    <location>
        <begin position="143"/>
        <end position="154"/>
    </location>
</feature>
<sequence>MIPNWVKEQMIQMRCNEGHFYALLARDNLTSDQVQYAYTLFMMNVQTQNNLFHPMLSGNELQYEVDTGLHMSAYGVPSMAPTAPYSVQQSHSHNFHIQHSSSLPLSNAAYLSVEDIDLTPPSTAGGFSQSVYASPYSGTFTCSQPNSAQASPNMHPQMHVPHIPQASQHHHQRHHRQVYPPSPPSSQIGSTEYAYSTTSTPQQPVLDAQEARVAETIVRARKSWKTIKGRAEPVWPPELEKALVQALLQYKPHDSRYARALGRFPKRNRYISDFIFQTTGVRRTPKQVGSRLQQLKDVRCGKLLLQHVERYSLNPSLGDENGLVLDLDMLQSDGSGQTLTSSQDELEESECPLDTANHNRTHTQPQEQYQKEHVQDQVAGSTLYASSFDLSPSLGQGTTRSELPAKRVKSVADTPYTTPPLSPYVRKVEVIVSYDPEKLTSSPLSSTMKGFSTVTDMSDMTRTEPGTCVISPPKLDKYTDVRKLKARPLARFGGCLSMPDTVYQLTSALSPSGLLEPRSSFSARGPIVAQSITTVYVNSTIPSPAMGGSSDLASRTMSPPSRQRVGTRRETLACKQQPMSLTSSTQSYPLYSVDRIDQAYHSSTSFIPKQESSVFGSDNWKREKEKIEKEKEARRECFVYGTKLVDDHVWANMCSDATRLSHYTIVQELIASMDGPTIRKGETFLVITYHFVSVLTQLHPSLNISSSGGSMHTTTENRLNPCTHYSYSPSNLDSHSPRSSISSVHSYNDSPSPGFSLRNSPSYSYDNIDIMRSSNDMQLVNTGFSPRVSAVQITSTPADAATNTTIPAPHGVYTSVLGSNASVGSVSQTRLSLGGSDCNTVGSSKVMKVEEIDQALGFVLTETYTARNGHNAQHEVNLLTLDGQTLGCETRLGGIRK</sequence>
<dbReference type="PANTHER" id="PTHR11834:SF0">
    <property type="entry name" value="PROTEIN SCALLOPED"/>
    <property type="match status" value="1"/>
</dbReference>
<keyword evidence="5" id="KW-0539">Nucleus</keyword>
<feature type="region of interest" description="Disordered" evidence="7">
    <location>
        <begin position="546"/>
        <end position="569"/>
    </location>
</feature>
<accession>A0A286UU17</accession>
<evidence type="ECO:0000313" key="9">
    <source>
        <dbReference type="EMBL" id="PAV23093.1"/>
    </source>
</evidence>
<dbReference type="GO" id="GO:0000981">
    <property type="term" value="F:DNA-binding transcription factor activity, RNA polymerase II-specific"/>
    <property type="evidence" value="ECO:0007669"/>
    <property type="project" value="TreeGrafter"/>
</dbReference>
<dbReference type="AlphaFoldDB" id="A0A286UU17"/>
<dbReference type="GO" id="GO:0005634">
    <property type="term" value="C:nucleus"/>
    <property type="evidence" value="ECO:0007669"/>
    <property type="project" value="UniProtKB-SubCell"/>
</dbReference>
<evidence type="ECO:0000256" key="7">
    <source>
        <dbReference type="SAM" id="MobiDB-lite"/>
    </source>
</evidence>
<comment type="similarity">
    <text evidence="2">Belongs to the TEC1 family.</text>
</comment>
<evidence type="ECO:0000256" key="1">
    <source>
        <dbReference type="ARBA" id="ARBA00004123"/>
    </source>
</evidence>
<reference evidence="9 10" key="1">
    <citation type="journal article" date="2017" name="Mol. Ecol.">
        <title>Comparative and population genomic landscape of Phellinus noxius: A hypervariable fungus causing root rot in trees.</title>
        <authorList>
            <person name="Chung C.L."/>
            <person name="Lee T.J."/>
            <person name="Akiba M."/>
            <person name="Lee H.H."/>
            <person name="Kuo T.H."/>
            <person name="Liu D."/>
            <person name="Ke H.M."/>
            <person name="Yokoi T."/>
            <person name="Roa M.B."/>
            <person name="Lu M.J."/>
            <person name="Chang Y.Y."/>
            <person name="Ann P.J."/>
            <person name="Tsai J.N."/>
            <person name="Chen C.Y."/>
            <person name="Tzean S.S."/>
            <person name="Ota Y."/>
            <person name="Hattori T."/>
            <person name="Sahashi N."/>
            <person name="Liou R.F."/>
            <person name="Kikuchi T."/>
            <person name="Tsai I.J."/>
        </authorList>
    </citation>
    <scope>NUCLEOTIDE SEQUENCE [LARGE SCALE GENOMIC DNA]</scope>
    <source>
        <strain evidence="9 10">FFPRI411160</strain>
    </source>
</reference>
<feature type="compositionally biased region" description="Low complexity" evidence="7">
    <location>
        <begin position="737"/>
        <end position="746"/>
    </location>
</feature>
<feature type="region of interest" description="Disordered" evidence="7">
    <location>
        <begin position="355"/>
        <end position="376"/>
    </location>
</feature>
<comment type="caution">
    <text evidence="9">The sequence shown here is derived from an EMBL/GenBank/DDBJ whole genome shotgun (WGS) entry which is preliminary data.</text>
</comment>
<evidence type="ECO:0000256" key="5">
    <source>
        <dbReference type="ARBA" id="ARBA00023242"/>
    </source>
</evidence>
<feature type="compositionally biased region" description="Polar residues" evidence="7">
    <location>
        <begin position="722"/>
        <end position="733"/>
    </location>
</feature>
<feature type="domain" description="TEA" evidence="8">
    <location>
        <begin position="228"/>
        <end position="302"/>
    </location>
</feature>
<proteinExistence type="inferred from homology"/>
<gene>
    <name evidence="9" type="ORF">PNOK_0016000</name>
</gene>
<dbReference type="GO" id="GO:0000978">
    <property type="term" value="F:RNA polymerase II cis-regulatory region sequence-specific DNA binding"/>
    <property type="evidence" value="ECO:0007669"/>
    <property type="project" value="TreeGrafter"/>
</dbReference>
<dbReference type="InterPro" id="IPR038096">
    <property type="entry name" value="TEA/ATTS_sf"/>
</dbReference>
<dbReference type="OrthoDB" id="10006572at2759"/>
<keyword evidence="4" id="KW-0804">Transcription</keyword>
<dbReference type="GO" id="GO:0005667">
    <property type="term" value="C:transcription regulator complex"/>
    <property type="evidence" value="ECO:0007669"/>
    <property type="project" value="TreeGrafter"/>
</dbReference>
<organism evidence="9 10">
    <name type="scientific">Pyrrhoderma noxium</name>
    <dbReference type="NCBI Taxonomy" id="2282107"/>
    <lineage>
        <taxon>Eukaryota</taxon>
        <taxon>Fungi</taxon>
        <taxon>Dikarya</taxon>
        <taxon>Basidiomycota</taxon>
        <taxon>Agaricomycotina</taxon>
        <taxon>Agaricomycetes</taxon>
        <taxon>Hymenochaetales</taxon>
        <taxon>Hymenochaetaceae</taxon>
        <taxon>Pyrrhoderma</taxon>
    </lineage>
</organism>
<dbReference type="Gene3D" id="6.10.20.40">
    <property type="entry name" value="TEA/ATTS domain"/>
    <property type="match status" value="1"/>
</dbReference>
<dbReference type="PANTHER" id="PTHR11834">
    <property type="entry name" value="TRANSCRIPTIONAL ENHANCER FACTOR TEF RELATED"/>
    <property type="match status" value="1"/>
</dbReference>
<evidence type="ECO:0000256" key="2">
    <source>
        <dbReference type="ARBA" id="ARBA00008421"/>
    </source>
</evidence>
<feature type="compositionally biased region" description="Polar residues" evidence="7">
    <location>
        <begin position="356"/>
        <end position="368"/>
    </location>
</feature>
<feature type="compositionally biased region" description="Polar residues" evidence="7">
    <location>
        <begin position="551"/>
        <end position="561"/>
    </location>
</feature>
<feature type="compositionally biased region" description="Polar residues" evidence="7">
    <location>
        <begin position="747"/>
        <end position="758"/>
    </location>
</feature>
<dbReference type="STRING" id="2282107.A0A286UU17"/>
<feature type="region of interest" description="Disordered" evidence="7">
    <location>
        <begin position="722"/>
        <end position="758"/>
    </location>
</feature>
<comment type="subcellular location">
    <subcellularLocation>
        <location evidence="1">Nucleus</location>
    </subcellularLocation>
</comment>